<evidence type="ECO:0000256" key="1">
    <source>
        <dbReference type="SAM" id="Phobius"/>
    </source>
</evidence>
<keyword evidence="1" id="KW-0472">Membrane</keyword>
<gene>
    <name evidence="2" type="ORF">CLV83_4182</name>
</gene>
<evidence type="ECO:0000313" key="2">
    <source>
        <dbReference type="EMBL" id="TCK03123.1"/>
    </source>
</evidence>
<keyword evidence="3" id="KW-1185">Reference proteome</keyword>
<accession>A0A4R1G917</accession>
<reference evidence="2 3" key="1">
    <citation type="submission" date="2019-03" db="EMBL/GenBank/DDBJ databases">
        <title>Genomic Encyclopedia of Archaeal and Bacterial Type Strains, Phase II (KMG-II): from individual species to whole genera.</title>
        <authorList>
            <person name="Goeker M."/>
        </authorList>
    </citation>
    <scope>NUCLEOTIDE SEQUENCE [LARGE SCALE GENOMIC DNA]</scope>
    <source>
        <strain evidence="2 3">DSM 27697</strain>
    </source>
</reference>
<evidence type="ECO:0000313" key="3">
    <source>
        <dbReference type="Proteomes" id="UP000294546"/>
    </source>
</evidence>
<proteinExistence type="predicted"/>
<organism evidence="2 3">
    <name type="scientific">Marinobacterium mangrovicola</name>
    <dbReference type="NCBI Taxonomy" id="1476959"/>
    <lineage>
        <taxon>Bacteria</taxon>
        <taxon>Pseudomonadati</taxon>
        <taxon>Pseudomonadota</taxon>
        <taxon>Gammaproteobacteria</taxon>
        <taxon>Oceanospirillales</taxon>
        <taxon>Oceanospirillaceae</taxon>
        <taxon>Marinobacterium</taxon>
    </lineage>
</organism>
<feature type="transmembrane region" description="Helical" evidence="1">
    <location>
        <begin position="6"/>
        <end position="23"/>
    </location>
</feature>
<dbReference type="Proteomes" id="UP000294546">
    <property type="component" value="Unassembled WGS sequence"/>
</dbReference>
<keyword evidence="1" id="KW-0812">Transmembrane</keyword>
<sequence length="33" mass="3754">MTEVVILTVSAAALGCWLLNLRRKSQNGRRQIR</sequence>
<keyword evidence="1" id="KW-1133">Transmembrane helix</keyword>
<comment type="caution">
    <text evidence="2">The sequence shown here is derived from an EMBL/GenBank/DDBJ whole genome shotgun (WGS) entry which is preliminary data.</text>
</comment>
<name>A0A4R1G917_9GAMM</name>
<protein>
    <submittedName>
        <fullName evidence="2">Uncharacterized protein</fullName>
    </submittedName>
</protein>
<dbReference type="EMBL" id="SMFU01000013">
    <property type="protein sequence ID" value="TCK03123.1"/>
    <property type="molecule type" value="Genomic_DNA"/>
</dbReference>
<dbReference type="AlphaFoldDB" id="A0A4R1G917"/>